<dbReference type="AlphaFoldDB" id="A0A1C0TYW9"/>
<evidence type="ECO:0000256" key="2">
    <source>
        <dbReference type="ARBA" id="ARBA00022827"/>
    </source>
</evidence>
<dbReference type="PATRIC" id="fig|286156.4.peg.4569"/>
<dbReference type="InterPro" id="IPR009100">
    <property type="entry name" value="AcylCoA_DH/oxidase_NM_dom_sf"/>
</dbReference>
<reference evidence="7 8" key="1">
    <citation type="submission" date="2015-12" db="EMBL/GenBank/DDBJ databases">
        <title>Genome comparisons provide insights into the role of secondary metabolites in the pathogenic phase of the Photorhabdus life cycle.</title>
        <authorList>
            <person name="Tobias N.J."/>
            <person name="Mishra B."/>
            <person name="Gupta D.K."/>
            <person name="Thines M."/>
            <person name="Stinear T.P."/>
            <person name="Bode H.B."/>
        </authorList>
    </citation>
    <scope>NUCLEOTIDE SEQUENCE [LARGE SCALE GENOMIC DNA]</scope>
    <source>
        <strain evidence="7 8">PB68.1</strain>
    </source>
</reference>
<dbReference type="EC" id="1.14.14.8" evidence="7"/>
<dbReference type="Pfam" id="PF11794">
    <property type="entry name" value="HpaB_N"/>
    <property type="match status" value="1"/>
</dbReference>
<dbReference type="SUPFAM" id="SSF47203">
    <property type="entry name" value="Acyl-CoA dehydrogenase C-terminal domain-like"/>
    <property type="match status" value="1"/>
</dbReference>
<gene>
    <name evidence="7" type="primary">hpaH</name>
    <name evidence="7" type="ORF">Ppb6_03971</name>
</gene>
<feature type="binding site" evidence="4">
    <location>
        <position position="188"/>
    </location>
    <ligand>
        <name>FAD</name>
        <dbReference type="ChEBI" id="CHEBI:57692"/>
    </ligand>
</feature>
<name>A0A1C0TYW9_9GAMM</name>
<dbReference type="PANTHER" id="PTHR36117:SF3">
    <property type="entry name" value="4-HYDROXYPHENYLACETATE 3-MONOOXYGENASE-RELATED"/>
    <property type="match status" value="1"/>
</dbReference>
<dbReference type="RefSeq" id="WP_065824525.1">
    <property type="nucleotide sequence ID" value="NZ_CAWMQZ010000187.1"/>
</dbReference>
<feature type="domain" description="HpaB/PvcC/4-BUDH N-terminal" evidence="6">
    <location>
        <begin position="4"/>
        <end position="269"/>
    </location>
</feature>
<sequence length="481" mass="54852">MSRTGEEYIESLRDGRTIFLNGEKITNHVDHPAFRNAIRTVASLYDYQAEHADRMTFEIPGGKNVGLSWELPDTREKLIARGEASYAWAMQSCGWLGRSPDHVASALAGMITHLEVFEEYSRDRAEALKNYYLYARDKDIYLTFTLVNPQGDRSKTPSEHVKNVFHTLRVLEEKPQGIIVRGAKMLGTAAVLAEEVFVGVFNPLKEFVDDQYALSFALPLNTKGIKTLSRKSYEIGSNKFDSPLSHQFDENDAVVYFDDVFVPWERVFVYKNTGMCRRQFQATAADVLMDIQGMARYAVKLHFLSGLAHQLTEAIGTNEFPAVRESLAELACHATNMEGLFRGLLHNPVRYNEYYIPNRLQLYACQVVLQSIYPKIMENIRKLSGGGVIMLPSNYVDFANPEIRGLIEKTQYSTLLEPIERVKLLKLVWDAIGSEFASRHTQYEMFYSGAHFMALSRVYEQYDWDFAKSMSRGILDSIDIN</sequence>
<dbReference type="Gene3D" id="2.40.110.10">
    <property type="entry name" value="Butyryl-CoA Dehydrogenase, subunit A, domain 2"/>
    <property type="match status" value="1"/>
</dbReference>
<dbReference type="InterPro" id="IPR024719">
    <property type="entry name" value="HpaB/PvcC/4-BUDH_C"/>
</dbReference>
<dbReference type="PIRSF" id="PIRSF000331">
    <property type="entry name" value="HpaA_HpaB"/>
    <property type="match status" value="1"/>
</dbReference>
<keyword evidence="8" id="KW-1185">Reference proteome</keyword>
<dbReference type="InterPro" id="IPR046373">
    <property type="entry name" value="Acyl-CoA_Oxase/DH_mid-dom_sf"/>
</dbReference>
<proteinExistence type="predicted"/>
<dbReference type="Gene3D" id="1.10.3140.10">
    <property type="entry name" value="4-hydroxybutyryl-coa dehydratase, domain 1"/>
    <property type="match status" value="1"/>
</dbReference>
<dbReference type="GO" id="GO:0004497">
    <property type="term" value="F:monooxygenase activity"/>
    <property type="evidence" value="ECO:0007669"/>
    <property type="project" value="UniProtKB-KW"/>
</dbReference>
<dbReference type="Pfam" id="PF03241">
    <property type="entry name" value="HpaB"/>
    <property type="match status" value="1"/>
</dbReference>
<keyword evidence="3 7" id="KW-0560">Oxidoreductase</keyword>
<evidence type="ECO:0000259" key="5">
    <source>
        <dbReference type="Pfam" id="PF03241"/>
    </source>
</evidence>
<feature type="domain" description="HpaB/PvcC/4-BUDH C-terminal" evidence="5">
    <location>
        <begin position="276"/>
        <end position="475"/>
    </location>
</feature>
<keyword evidence="1" id="KW-0285">Flavoprotein</keyword>
<protein>
    <submittedName>
        <fullName evidence="7">Anthranilate 3-monooxygenase oxygenase component</fullName>
        <ecNumber evidence="7">1.14.14.8</ecNumber>
    </submittedName>
</protein>
<dbReference type="PANTHER" id="PTHR36117">
    <property type="entry name" value="4-HYDROXYPHENYLACETATE 3-MONOOXYGENASE-RELATED"/>
    <property type="match status" value="1"/>
</dbReference>
<dbReference type="Gene3D" id="1.20.140.10">
    <property type="entry name" value="Butyryl-CoA Dehydrogenase, subunit A, domain 3"/>
    <property type="match status" value="1"/>
</dbReference>
<evidence type="ECO:0000256" key="1">
    <source>
        <dbReference type="ARBA" id="ARBA00022630"/>
    </source>
</evidence>
<evidence type="ECO:0000259" key="6">
    <source>
        <dbReference type="Pfam" id="PF11794"/>
    </source>
</evidence>
<dbReference type="STRING" id="286156.Ppb6_03971"/>
<organism evidence="7 8">
    <name type="scientific">Photorhabdus australis subsp. thailandensis</name>
    <dbReference type="NCBI Taxonomy" id="2805096"/>
    <lineage>
        <taxon>Bacteria</taxon>
        <taxon>Pseudomonadati</taxon>
        <taxon>Pseudomonadota</taxon>
        <taxon>Gammaproteobacteria</taxon>
        <taxon>Enterobacterales</taxon>
        <taxon>Morganellaceae</taxon>
        <taxon>Photorhabdus</taxon>
    </lineage>
</organism>
<dbReference type="SUPFAM" id="SSF56645">
    <property type="entry name" value="Acyl-CoA dehydrogenase NM domain-like"/>
    <property type="match status" value="1"/>
</dbReference>
<dbReference type="Proteomes" id="UP000093476">
    <property type="component" value="Unassembled WGS sequence"/>
</dbReference>
<keyword evidence="2 4" id="KW-0274">FAD</keyword>
<accession>A0A1C0TYW9</accession>
<dbReference type="InterPro" id="IPR004925">
    <property type="entry name" value="HpaB/PvcC/4-BUDH"/>
</dbReference>
<evidence type="ECO:0000256" key="4">
    <source>
        <dbReference type="PIRSR" id="PIRSR000331-2"/>
    </source>
</evidence>
<dbReference type="EMBL" id="LOMY01000187">
    <property type="protein sequence ID" value="OCQ50873.1"/>
    <property type="molecule type" value="Genomic_DNA"/>
</dbReference>
<dbReference type="InterPro" id="IPR036250">
    <property type="entry name" value="AcylCo_DH-like_C"/>
</dbReference>
<dbReference type="InterPro" id="IPR024674">
    <property type="entry name" value="HpaB/PvcC/4-BUDH_N"/>
</dbReference>
<comment type="caution">
    <text evidence="7">The sequence shown here is derived from an EMBL/GenBank/DDBJ whole genome shotgun (WGS) entry which is preliminary data.</text>
</comment>
<evidence type="ECO:0000313" key="8">
    <source>
        <dbReference type="Proteomes" id="UP000093476"/>
    </source>
</evidence>
<feature type="binding site" evidence="4">
    <location>
        <begin position="150"/>
        <end position="153"/>
    </location>
    <ligand>
        <name>FAD</name>
        <dbReference type="ChEBI" id="CHEBI:57692"/>
    </ligand>
</feature>
<evidence type="ECO:0000256" key="3">
    <source>
        <dbReference type="ARBA" id="ARBA00023002"/>
    </source>
</evidence>
<dbReference type="GO" id="GO:0016627">
    <property type="term" value="F:oxidoreductase activity, acting on the CH-CH group of donors"/>
    <property type="evidence" value="ECO:0007669"/>
    <property type="project" value="InterPro"/>
</dbReference>
<evidence type="ECO:0000313" key="7">
    <source>
        <dbReference type="EMBL" id="OCQ50873.1"/>
    </source>
</evidence>
<keyword evidence="7" id="KW-0503">Monooxygenase</keyword>